<dbReference type="SUPFAM" id="SSF55399">
    <property type="entry name" value="Subtilisin inhibitor"/>
    <property type="match status" value="1"/>
</dbReference>
<evidence type="ECO:0000256" key="7">
    <source>
        <dbReference type="ARBA" id="ARBA00023157"/>
    </source>
</evidence>
<keyword evidence="7" id="KW-1015">Disulfide bond</keyword>
<organism evidence="12 13">
    <name type="scientific">Streptomyces xinghaiensis</name>
    <dbReference type="NCBI Taxonomy" id="1038928"/>
    <lineage>
        <taxon>Bacteria</taxon>
        <taxon>Bacillati</taxon>
        <taxon>Actinomycetota</taxon>
        <taxon>Actinomycetes</taxon>
        <taxon>Kitasatosporales</taxon>
        <taxon>Streptomycetaceae</taxon>
        <taxon>Streptomyces</taxon>
    </lineage>
</organism>
<comment type="caution">
    <text evidence="12">The sequence shown here is derived from an EMBL/GenBank/DDBJ whole genome shotgun (WGS) entry which is preliminary data.</text>
</comment>
<keyword evidence="13" id="KW-1185">Reference proteome</keyword>
<dbReference type="PRINTS" id="PR00294">
    <property type="entry name" value="SSBTLNINHBTR"/>
</dbReference>
<proteinExistence type="inferred from homology"/>
<sequence>MRRKRVPGLAGALTTGLALTLPVLPAGPAAAASPAAAPGSSLTLTITPDQPSGSGPRTTVTLECDPPGGTHPRPKEACATLTAADGYFERIAPGSAGCTGLWAPVTVTADGTWRAREVSFTERYSNRGCAAAATGGVFRF</sequence>
<keyword evidence="10" id="KW-0732">Signal</keyword>
<evidence type="ECO:0000256" key="6">
    <source>
        <dbReference type="ARBA" id="ARBA00022900"/>
    </source>
</evidence>
<feature type="domain" description="Subtilisin inhibitor" evidence="11">
    <location>
        <begin position="40"/>
        <end position="126"/>
    </location>
</feature>
<evidence type="ECO:0000256" key="1">
    <source>
        <dbReference type="ARBA" id="ARBA00004613"/>
    </source>
</evidence>
<evidence type="ECO:0000256" key="3">
    <source>
        <dbReference type="ARBA" id="ARBA00011738"/>
    </source>
</evidence>
<dbReference type="AlphaFoldDB" id="A0A420UYU7"/>
<comment type="subunit">
    <text evidence="3">Homodimer.</text>
</comment>
<dbReference type="Gene3D" id="3.30.350.10">
    <property type="entry name" value="Subtilisin inhibitor-like"/>
    <property type="match status" value="1"/>
</dbReference>
<comment type="subcellular location">
    <subcellularLocation>
        <location evidence="1">Secreted</location>
    </subcellularLocation>
</comment>
<dbReference type="InterPro" id="IPR000691">
    <property type="entry name" value="Prot_inh_I16_SSI"/>
</dbReference>
<name>A0A420UYU7_9ACTN</name>
<gene>
    <name evidence="12" type="ORF">SFRA_021815</name>
</gene>
<dbReference type="InterPro" id="IPR036819">
    <property type="entry name" value="Subtilisin_inhibitor-like_sf"/>
</dbReference>
<evidence type="ECO:0000313" key="13">
    <source>
        <dbReference type="Proteomes" id="UP000028058"/>
    </source>
</evidence>
<feature type="compositionally biased region" description="Low complexity" evidence="9">
    <location>
        <begin position="28"/>
        <end position="44"/>
    </location>
</feature>
<dbReference type="Pfam" id="PF00720">
    <property type="entry name" value="SSI"/>
    <property type="match status" value="1"/>
</dbReference>
<dbReference type="EMBL" id="JNAD02000011">
    <property type="protein sequence ID" value="RKM93150.1"/>
    <property type="molecule type" value="Genomic_DNA"/>
</dbReference>
<reference evidence="12 13" key="1">
    <citation type="journal article" date="2014" name="Genome Announc.">
        <title>Draft Genome Sequence of Streptomyces fradiae ATCC 19609, a Strain Highly Sensitive to Antibiotics.</title>
        <authorList>
            <person name="Bekker O.B."/>
            <person name="Klimina K.M."/>
            <person name="Vatlin A.A."/>
            <person name="Zakharevich N.V."/>
            <person name="Kasianov A.S."/>
            <person name="Danilenko V.N."/>
        </authorList>
    </citation>
    <scope>NUCLEOTIDE SEQUENCE [LARGE SCALE GENOMIC DNA]</scope>
    <source>
        <strain evidence="12 13">ATCC 19609</strain>
    </source>
</reference>
<evidence type="ECO:0000256" key="2">
    <source>
        <dbReference type="ARBA" id="ARBA00010472"/>
    </source>
</evidence>
<feature type="region of interest" description="Disordered" evidence="9">
    <location>
        <begin position="28"/>
        <end position="60"/>
    </location>
</feature>
<dbReference type="PROSITE" id="PS00999">
    <property type="entry name" value="SSI"/>
    <property type="match status" value="1"/>
</dbReference>
<keyword evidence="4" id="KW-0964">Secreted</keyword>
<keyword evidence="6 8" id="KW-0722">Serine protease inhibitor</keyword>
<evidence type="ECO:0000256" key="10">
    <source>
        <dbReference type="SAM" id="SignalP"/>
    </source>
</evidence>
<feature type="chain" id="PRO_5043190179" description="Subtilisin inhibitor domain-containing protein" evidence="10">
    <location>
        <begin position="32"/>
        <end position="140"/>
    </location>
</feature>
<evidence type="ECO:0000259" key="11">
    <source>
        <dbReference type="Pfam" id="PF00720"/>
    </source>
</evidence>
<evidence type="ECO:0000256" key="8">
    <source>
        <dbReference type="RuleBase" id="RU003471"/>
    </source>
</evidence>
<dbReference type="InterPro" id="IPR023549">
    <property type="entry name" value="Subtilisin_inhibitor"/>
</dbReference>
<feature type="signal peptide" evidence="10">
    <location>
        <begin position="1"/>
        <end position="31"/>
    </location>
</feature>
<evidence type="ECO:0000256" key="9">
    <source>
        <dbReference type="SAM" id="MobiDB-lite"/>
    </source>
</evidence>
<accession>A0A420UYU7</accession>
<dbReference type="InterPro" id="IPR020054">
    <property type="entry name" value="Prot_inh_SSI_I16_CS"/>
</dbReference>
<dbReference type="OrthoDB" id="3542626at2"/>
<dbReference type="RefSeq" id="WP_043466940.1">
    <property type="nucleotide sequence ID" value="NZ_CP134822.1"/>
</dbReference>
<dbReference type="Proteomes" id="UP000028058">
    <property type="component" value="Unassembled WGS sequence"/>
</dbReference>
<keyword evidence="5 8" id="KW-0646">Protease inhibitor</keyword>
<evidence type="ECO:0000313" key="12">
    <source>
        <dbReference type="EMBL" id="RKM93150.1"/>
    </source>
</evidence>
<protein>
    <recommendedName>
        <fullName evidence="11">Subtilisin inhibitor domain-containing protein</fullName>
    </recommendedName>
</protein>
<dbReference type="GO" id="GO:0005576">
    <property type="term" value="C:extracellular region"/>
    <property type="evidence" value="ECO:0007669"/>
    <property type="project" value="UniProtKB-SubCell"/>
</dbReference>
<comment type="similarity">
    <text evidence="2 8">Belongs to the protease inhibitor I16 (SSI) family.</text>
</comment>
<feature type="compositionally biased region" description="Polar residues" evidence="9">
    <location>
        <begin position="45"/>
        <end position="60"/>
    </location>
</feature>
<evidence type="ECO:0000256" key="4">
    <source>
        <dbReference type="ARBA" id="ARBA00022525"/>
    </source>
</evidence>
<dbReference type="GO" id="GO:0004867">
    <property type="term" value="F:serine-type endopeptidase inhibitor activity"/>
    <property type="evidence" value="ECO:0007669"/>
    <property type="project" value="UniProtKB-KW"/>
</dbReference>
<evidence type="ECO:0000256" key="5">
    <source>
        <dbReference type="ARBA" id="ARBA00022690"/>
    </source>
</evidence>